<name>A0ABY7F6I7_MYAAR</name>
<feature type="domain" description="Endonuclease/exonuclease/phosphatase" evidence="1">
    <location>
        <begin position="157"/>
        <end position="275"/>
    </location>
</feature>
<dbReference type="Gene3D" id="3.60.10.10">
    <property type="entry name" value="Endonuclease/exonuclease/phosphatase"/>
    <property type="match status" value="1"/>
</dbReference>
<evidence type="ECO:0000259" key="1">
    <source>
        <dbReference type="Pfam" id="PF14529"/>
    </source>
</evidence>
<dbReference type="Proteomes" id="UP001164746">
    <property type="component" value="Chromosome 10"/>
</dbReference>
<dbReference type="EMBL" id="CP111021">
    <property type="protein sequence ID" value="WAR16431.1"/>
    <property type="molecule type" value="Genomic_DNA"/>
</dbReference>
<proteinExistence type="predicted"/>
<dbReference type="Pfam" id="PF14529">
    <property type="entry name" value="Exo_endo_phos_2"/>
    <property type="match status" value="1"/>
</dbReference>
<protein>
    <submittedName>
        <fullName evidence="2">YWV1-like protein</fullName>
    </submittedName>
</protein>
<keyword evidence="3" id="KW-1185">Reference proteome</keyword>
<dbReference type="PANTHER" id="PTHR33395">
    <property type="entry name" value="TRANSCRIPTASE, PUTATIVE-RELATED-RELATED"/>
    <property type="match status" value="1"/>
</dbReference>
<dbReference type="InterPro" id="IPR036691">
    <property type="entry name" value="Endo/exonu/phosph_ase_sf"/>
</dbReference>
<evidence type="ECO:0000313" key="2">
    <source>
        <dbReference type="EMBL" id="WAR16431.1"/>
    </source>
</evidence>
<organism evidence="2 3">
    <name type="scientific">Mya arenaria</name>
    <name type="common">Soft-shell clam</name>
    <dbReference type="NCBI Taxonomy" id="6604"/>
    <lineage>
        <taxon>Eukaryota</taxon>
        <taxon>Metazoa</taxon>
        <taxon>Spiralia</taxon>
        <taxon>Lophotrochozoa</taxon>
        <taxon>Mollusca</taxon>
        <taxon>Bivalvia</taxon>
        <taxon>Autobranchia</taxon>
        <taxon>Heteroconchia</taxon>
        <taxon>Euheterodonta</taxon>
        <taxon>Imparidentia</taxon>
        <taxon>Neoheterodontei</taxon>
        <taxon>Myida</taxon>
        <taxon>Myoidea</taxon>
        <taxon>Myidae</taxon>
        <taxon>Mya</taxon>
    </lineage>
</organism>
<evidence type="ECO:0000313" key="3">
    <source>
        <dbReference type="Proteomes" id="UP001164746"/>
    </source>
</evidence>
<feature type="non-terminal residue" evidence="2">
    <location>
        <position position="793"/>
    </location>
</feature>
<dbReference type="PANTHER" id="PTHR33395:SF22">
    <property type="entry name" value="REVERSE TRANSCRIPTASE DOMAIN-CONTAINING PROTEIN"/>
    <property type="match status" value="1"/>
</dbReference>
<reference evidence="2" key="1">
    <citation type="submission" date="2022-11" db="EMBL/GenBank/DDBJ databases">
        <title>Centuries of genome instability and evolution in soft-shell clam transmissible cancer (bioRxiv).</title>
        <authorList>
            <person name="Hart S.F.M."/>
            <person name="Yonemitsu M.A."/>
            <person name="Giersch R.M."/>
            <person name="Beal B.F."/>
            <person name="Arriagada G."/>
            <person name="Davis B.W."/>
            <person name="Ostrander E.A."/>
            <person name="Goff S.P."/>
            <person name="Metzger M.J."/>
        </authorList>
    </citation>
    <scope>NUCLEOTIDE SEQUENCE</scope>
    <source>
        <strain evidence="2">MELC-2E11</strain>
        <tissue evidence="2">Siphon/mantle</tissue>
    </source>
</reference>
<gene>
    <name evidence="2" type="ORF">MAR_031025</name>
</gene>
<dbReference type="SUPFAM" id="SSF56219">
    <property type="entry name" value="DNase I-like"/>
    <property type="match status" value="1"/>
</dbReference>
<dbReference type="InterPro" id="IPR005135">
    <property type="entry name" value="Endo/exonuclease/phosphatase"/>
</dbReference>
<accession>A0ABY7F6I7</accession>
<sequence>AEACQASSSNSDSDSTVLFSADTVQDDDSIDLSFDADLFDDLDQKKSGEEFRIYYTNADSLLNKIDELETIVVEGNIDIIVITETFPKSMMAISIHSSQYQLRGFQCFTSNIKENSRGVFIYIRNDIPADYCQVLKNCDFLESVWCEIRLQNMDKILIGAVYKSPNCSVDNYKKLNDLISTAANLNYKKLMILGDFNFPEIDWSDWTVNKSETHPSFLFLECIRDNFLAQHVDNFTRYRDGQEPSCLDLIFTDNLSVVEDIKYCNSLGASDHIGMIFKLPCEIERRREESNYPKFYKGSYEEIRKYLSEVSWQDIKDMNVDDAWQFILGHIGHCIDTYIPKSSIKKGIIKPKWMDYYCLRKLKKKYHLWKRFTFSRSYVDYQEYCRARNQVTTAIRFSKKKYQKGVVESTKKSPKSFWSFIKGETKSKTPIADLKDKEGNTITGDAEKARVLNDFFSSVFTTEGNEELPNFSRKVDKENFIHDVHFSADNVLKILKTLNTSKSCGPDSCHPYFLKECAEELYLPLYDLFDQDQLQNDIDNLCEWSSKWLLKFNIDKCKVVTYGNEKLINTYTMSDTNGETHELTRDNQERDLGILFTSNLNFDQHINNIANKANSIIGLVRRKFTYMNKDLFLTLYKALIRSHLDYGNLVYYPTTKKCKQIIENVQRRATRLVPELKGLTYEKRLCELNLTTLEYRRKRYDIIQVYKIVHNIDNIDINNFFTFAENVGTRGHNLKLNQRQAKKGRRMNAFGIRTVSTWNNLPGELVNSTTLLTFKTNLDKLWRPNRFDISSIY</sequence>